<dbReference type="Proteomes" id="UP000640583">
    <property type="component" value="Unassembled WGS sequence"/>
</dbReference>
<dbReference type="RefSeq" id="WP_228848503.1">
    <property type="nucleotide sequence ID" value="NZ_JADCKQ010000005.1"/>
</dbReference>
<reference evidence="1" key="1">
    <citation type="submission" date="2020-10" db="EMBL/GenBank/DDBJ databases">
        <title>Paenihalocynthiibacter styelae gen. nov., sp. nov., isolated from stalked sea squirt Styela clava.</title>
        <authorList>
            <person name="Kim Y.-O."/>
            <person name="Yoon J.-H."/>
        </authorList>
    </citation>
    <scope>NUCLEOTIDE SEQUENCE</scope>
    <source>
        <strain evidence="1">MYP1-1</strain>
    </source>
</reference>
<gene>
    <name evidence="1" type="ORF">H1D41_08540</name>
</gene>
<protein>
    <submittedName>
        <fullName evidence="1">Uncharacterized protein</fullName>
    </submittedName>
</protein>
<keyword evidence="2" id="KW-1185">Reference proteome</keyword>
<sequence length="114" mass="13291">MNAAPERIAEIKHNALSRERYTMTISTDELEACNLAFFKEDIVISSTEAFEYIDQEKQPLRLDLSAIGLSDEYNWFKHHDVQRQFNLISDIISDCKKEPCPINHIIWIDCNEDS</sequence>
<comment type="caution">
    <text evidence="1">The sequence shown here is derived from an EMBL/GenBank/DDBJ whole genome shotgun (WGS) entry which is preliminary data.</text>
</comment>
<organism evidence="1 2">
    <name type="scientific">Halocynthiibacter styelae</name>
    <dbReference type="NCBI Taxonomy" id="2761955"/>
    <lineage>
        <taxon>Bacteria</taxon>
        <taxon>Pseudomonadati</taxon>
        <taxon>Pseudomonadota</taxon>
        <taxon>Alphaproteobacteria</taxon>
        <taxon>Rhodobacterales</taxon>
        <taxon>Paracoccaceae</taxon>
        <taxon>Halocynthiibacter</taxon>
    </lineage>
</organism>
<accession>A0A8J7IEJ1</accession>
<evidence type="ECO:0000313" key="1">
    <source>
        <dbReference type="EMBL" id="MBI1493677.1"/>
    </source>
</evidence>
<dbReference type="EMBL" id="JADCKQ010000005">
    <property type="protein sequence ID" value="MBI1493677.1"/>
    <property type="molecule type" value="Genomic_DNA"/>
</dbReference>
<evidence type="ECO:0000313" key="2">
    <source>
        <dbReference type="Proteomes" id="UP000640583"/>
    </source>
</evidence>
<dbReference type="AlphaFoldDB" id="A0A8J7IEJ1"/>
<proteinExistence type="predicted"/>
<name>A0A8J7IEJ1_9RHOB</name>